<accession>A0A1I4C901</accession>
<dbReference type="Pfam" id="PF13692">
    <property type="entry name" value="Glyco_trans_1_4"/>
    <property type="match status" value="1"/>
</dbReference>
<dbReference type="InterPro" id="IPR028098">
    <property type="entry name" value="Glyco_trans_4-like_N"/>
</dbReference>
<dbReference type="GO" id="GO:0016757">
    <property type="term" value="F:glycosyltransferase activity"/>
    <property type="evidence" value="ECO:0007669"/>
    <property type="project" value="UniProtKB-ARBA"/>
</dbReference>
<dbReference type="Pfam" id="PF13439">
    <property type="entry name" value="Glyco_transf_4"/>
    <property type="match status" value="1"/>
</dbReference>
<dbReference type="STRING" id="1612308.SAMN05444581_11916"/>
<evidence type="ECO:0000313" key="3">
    <source>
        <dbReference type="Proteomes" id="UP000198755"/>
    </source>
</evidence>
<dbReference type="CDD" id="cd03801">
    <property type="entry name" value="GT4_PimA-like"/>
    <property type="match status" value="1"/>
</dbReference>
<dbReference type="RefSeq" id="WP_091685753.1">
    <property type="nucleotide sequence ID" value="NZ_FOSN01000019.1"/>
</dbReference>
<keyword evidence="3" id="KW-1185">Reference proteome</keyword>
<dbReference type="OrthoDB" id="3861448at2"/>
<dbReference type="SUPFAM" id="SSF53756">
    <property type="entry name" value="UDP-Glycosyltransferase/glycogen phosphorylase"/>
    <property type="match status" value="1"/>
</dbReference>
<feature type="domain" description="Glycosyltransferase subfamily 4-like N-terminal" evidence="1">
    <location>
        <begin position="13"/>
        <end position="114"/>
    </location>
</feature>
<reference evidence="2 3" key="1">
    <citation type="submission" date="2016-10" db="EMBL/GenBank/DDBJ databases">
        <authorList>
            <person name="de Groot N.N."/>
        </authorList>
    </citation>
    <scope>NUCLEOTIDE SEQUENCE [LARGE SCALE GENOMIC DNA]</scope>
    <source>
        <strain evidence="2 3">NE2</strain>
    </source>
</reference>
<sequence length="417" mass="45545">MRILVYPHELSLGGSQINAIDLAAEIKNAGHDSIIYGVEGPLTEYIRGKGLDYHAAHPNAVRPNPIRIAQLARLCRRERIDLIHAYEWPPCLDAYYGAHLLLGVPVLCSVLSMWASPLVPDTVPLIMGTEALGDEVRRERRGDGANVYVLEPPIDIVADRPTTDGGAFRRQLGIADNELLVASVSRLSFDLKFDALTDAIDAAASLAAKWPIRLVLVGGGDAESECRRRADIVNALHNREVILLPGPSLDPRPAYAGADVVIGMGSSALRAMAHEKPLVVQGERGWALPCNPDTIGVFLHQGFFGEGAGSSGAPALAAAVERLLEDAERRTLLGKWGRETVIERFSLQAAAKSLIGMFENVRLGEPRIAFRRKAAAFAQVTGRAFVNELQYHLPNYKRRRDAELQRRMQDAVVNANR</sequence>
<keyword evidence="2" id="KW-0808">Transferase</keyword>
<gene>
    <name evidence="2" type="ORF">SAMN05444581_11916</name>
</gene>
<name>A0A1I4C901_9HYPH</name>
<dbReference type="AlphaFoldDB" id="A0A1I4C901"/>
<evidence type="ECO:0000313" key="2">
    <source>
        <dbReference type="EMBL" id="SFK77110.1"/>
    </source>
</evidence>
<dbReference type="Proteomes" id="UP000198755">
    <property type="component" value="Unassembled WGS sequence"/>
</dbReference>
<dbReference type="PANTHER" id="PTHR12526:SF637">
    <property type="entry name" value="GLYCOSYLTRANSFERASE EPSF-RELATED"/>
    <property type="match status" value="1"/>
</dbReference>
<dbReference type="PANTHER" id="PTHR12526">
    <property type="entry name" value="GLYCOSYLTRANSFERASE"/>
    <property type="match status" value="1"/>
</dbReference>
<proteinExistence type="predicted"/>
<dbReference type="EMBL" id="FOSN01000019">
    <property type="protein sequence ID" value="SFK77110.1"/>
    <property type="molecule type" value="Genomic_DNA"/>
</dbReference>
<dbReference type="Gene3D" id="3.40.50.2000">
    <property type="entry name" value="Glycogen Phosphorylase B"/>
    <property type="match status" value="2"/>
</dbReference>
<evidence type="ECO:0000259" key="1">
    <source>
        <dbReference type="Pfam" id="PF13439"/>
    </source>
</evidence>
<protein>
    <submittedName>
        <fullName evidence="2">Glycosyltransferase involved in cell wall bisynthesis</fullName>
    </submittedName>
</protein>
<organism evidence="2 3">
    <name type="scientific">Methylocapsa palsarum</name>
    <dbReference type="NCBI Taxonomy" id="1612308"/>
    <lineage>
        <taxon>Bacteria</taxon>
        <taxon>Pseudomonadati</taxon>
        <taxon>Pseudomonadota</taxon>
        <taxon>Alphaproteobacteria</taxon>
        <taxon>Hyphomicrobiales</taxon>
        <taxon>Beijerinckiaceae</taxon>
        <taxon>Methylocapsa</taxon>
    </lineage>
</organism>